<feature type="domain" description="2Fe-2S ferredoxin-type" evidence="1">
    <location>
        <begin position="1"/>
        <end position="98"/>
    </location>
</feature>
<dbReference type="InterPro" id="IPR012675">
    <property type="entry name" value="Beta-grasp_dom_sf"/>
</dbReference>
<dbReference type="RefSeq" id="WP_346753358.1">
    <property type="nucleotide sequence ID" value="NZ_JAUJEA010000007.1"/>
</dbReference>
<dbReference type="InterPro" id="IPR036010">
    <property type="entry name" value="2Fe-2S_ferredoxin-like_sf"/>
</dbReference>
<reference evidence="2" key="1">
    <citation type="submission" date="2023-06" db="EMBL/GenBank/DDBJ databases">
        <title>Genomic of Parafulvivirga corallium.</title>
        <authorList>
            <person name="Wang G."/>
        </authorList>
    </citation>
    <scope>NUCLEOTIDE SEQUENCE</scope>
    <source>
        <strain evidence="2">BMA10</strain>
    </source>
</reference>
<proteinExistence type="predicted"/>
<name>A0ABT8KRG2_9BACT</name>
<dbReference type="PROSITE" id="PS51085">
    <property type="entry name" value="2FE2S_FER_2"/>
    <property type="match status" value="1"/>
</dbReference>
<organism evidence="2 3">
    <name type="scientific">Splendidivirga corallicola</name>
    <dbReference type="NCBI Taxonomy" id="3051826"/>
    <lineage>
        <taxon>Bacteria</taxon>
        <taxon>Pseudomonadati</taxon>
        <taxon>Bacteroidota</taxon>
        <taxon>Cytophagia</taxon>
        <taxon>Cytophagales</taxon>
        <taxon>Splendidivirgaceae</taxon>
        <taxon>Splendidivirga</taxon>
    </lineage>
</organism>
<dbReference type="Proteomes" id="UP001172082">
    <property type="component" value="Unassembled WGS sequence"/>
</dbReference>
<evidence type="ECO:0000313" key="2">
    <source>
        <dbReference type="EMBL" id="MDN5203334.1"/>
    </source>
</evidence>
<dbReference type="CDD" id="cd00207">
    <property type="entry name" value="fer2"/>
    <property type="match status" value="1"/>
</dbReference>
<accession>A0ABT8KRG2</accession>
<dbReference type="SUPFAM" id="SSF54292">
    <property type="entry name" value="2Fe-2S ferredoxin-like"/>
    <property type="match status" value="1"/>
</dbReference>
<keyword evidence="3" id="KW-1185">Reference proteome</keyword>
<protein>
    <submittedName>
        <fullName evidence="2">2Fe-2S iron-sulfur cluster-binding protein</fullName>
    </submittedName>
</protein>
<evidence type="ECO:0000313" key="3">
    <source>
        <dbReference type="Proteomes" id="UP001172082"/>
    </source>
</evidence>
<dbReference type="Pfam" id="PF00111">
    <property type="entry name" value="Fer2"/>
    <property type="match status" value="1"/>
</dbReference>
<comment type="caution">
    <text evidence="2">The sequence shown here is derived from an EMBL/GenBank/DDBJ whole genome shotgun (WGS) entry which is preliminary data.</text>
</comment>
<dbReference type="EMBL" id="JAUJEA010000007">
    <property type="protein sequence ID" value="MDN5203334.1"/>
    <property type="molecule type" value="Genomic_DNA"/>
</dbReference>
<dbReference type="Gene3D" id="3.10.20.30">
    <property type="match status" value="1"/>
</dbReference>
<sequence>MLKIVIRNLNNKTIISNNNSKTVLNIIHEHYVDWMHACGAKGRCTTCKMIVLEGAENLSEDSPFEKKCRSLNKIESNERLACQCTLEGAIIIKVPQEYKLPHQSYSD</sequence>
<dbReference type="InterPro" id="IPR001041">
    <property type="entry name" value="2Fe-2S_ferredoxin-type"/>
</dbReference>
<evidence type="ECO:0000259" key="1">
    <source>
        <dbReference type="PROSITE" id="PS51085"/>
    </source>
</evidence>
<gene>
    <name evidence="2" type="ORF">QQ008_18250</name>
</gene>